<keyword evidence="8" id="KW-1185">Reference proteome</keyword>
<comment type="subcellular location">
    <subcellularLocation>
        <location evidence="1">Membrane</location>
        <topology evidence="1">Multi-pass membrane protein</topology>
    </subcellularLocation>
</comment>
<dbReference type="GO" id="GO:0055085">
    <property type="term" value="P:transmembrane transport"/>
    <property type="evidence" value="ECO:0007669"/>
    <property type="project" value="TreeGrafter"/>
</dbReference>
<protein>
    <submittedName>
        <fullName evidence="7">AI-2E family transporter</fullName>
    </submittedName>
</protein>
<feature type="transmembrane region" description="Helical" evidence="6">
    <location>
        <begin position="12"/>
        <end position="29"/>
    </location>
</feature>
<dbReference type="RefSeq" id="WP_120356407.1">
    <property type="nucleotide sequence ID" value="NZ_RAQO01000010.1"/>
</dbReference>
<dbReference type="EMBL" id="RAQO01000010">
    <property type="protein sequence ID" value="RKF13697.1"/>
    <property type="molecule type" value="Genomic_DNA"/>
</dbReference>
<comment type="similarity">
    <text evidence="2">Belongs to the autoinducer-2 exporter (AI-2E) (TC 2.A.86) family.</text>
</comment>
<comment type="caution">
    <text evidence="7">The sequence shown here is derived from an EMBL/GenBank/DDBJ whole genome shotgun (WGS) entry which is preliminary data.</text>
</comment>
<evidence type="ECO:0000313" key="7">
    <source>
        <dbReference type="EMBL" id="RKF13697.1"/>
    </source>
</evidence>
<feature type="transmembrane region" description="Helical" evidence="6">
    <location>
        <begin position="73"/>
        <end position="94"/>
    </location>
</feature>
<evidence type="ECO:0000313" key="8">
    <source>
        <dbReference type="Proteomes" id="UP000286482"/>
    </source>
</evidence>
<feature type="transmembrane region" description="Helical" evidence="6">
    <location>
        <begin position="146"/>
        <end position="165"/>
    </location>
</feature>
<name>A0A420E6W8_9ALTE</name>
<feature type="transmembrane region" description="Helical" evidence="6">
    <location>
        <begin position="265"/>
        <end position="286"/>
    </location>
</feature>
<organism evidence="7 8">
    <name type="scientific">Alginatibacterium sediminis</name>
    <dbReference type="NCBI Taxonomy" id="2164068"/>
    <lineage>
        <taxon>Bacteria</taxon>
        <taxon>Pseudomonadati</taxon>
        <taxon>Pseudomonadota</taxon>
        <taxon>Gammaproteobacteria</taxon>
        <taxon>Alteromonadales</taxon>
        <taxon>Alteromonadaceae</taxon>
        <taxon>Alginatibacterium</taxon>
    </lineage>
</organism>
<feature type="transmembrane region" description="Helical" evidence="6">
    <location>
        <begin position="232"/>
        <end position="253"/>
    </location>
</feature>
<proteinExistence type="inferred from homology"/>
<feature type="transmembrane region" description="Helical" evidence="6">
    <location>
        <begin position="306"/>
        <end position="332"/>
    </location>
</feature>
<keyword evidence="3 6" id="KW-0812">Transmembrane</keyword>
<keyword evidence="4 6" id="KW-1133">Transmembrane helix</keyword>
<keyword evidence="5 6" id="KW-0472">Membrane</keyword>
<evidence type="ECO:0000256" key="1">
    <source>
        <dbReference type="ARBA" id="ARBA00004141"/>
    </source>
</evidence>
<reference evidence="7 8" key="1">
    <citation type="submission" date="2018-09" db="EMBL/GenBank/DDBJ databases">
        <authorList>
            <person name="Wang Z."/>
        </authorList>
    </citation>
    <scope>NUCLEOTIDE SEQUENCE [LARGE SCALE GENOMIC DNA]</scope>
    <source>
        <strain evidence="7 8">ALS 81</strain>
    </source>
</reference>
<evidence type="ECO:0000256" key="6">
    <source>
        <dbReference type="SAM" id="Phobius"/>
    </source>
</evidence>
<dbReference type="Pfam" id="PF01594">
    <property type="entry name" value="AI-2E_transport"/>
    <property type="match status" value="1"/>
</dbReference>
<dbReference type="InterPro" id="IPR002549">
    <property type="entry name" value="AI-2E-like"/>
</dbReference>
<accession>A0A420E6W8</accession>
<evidence type="ECO:0000256" key="5">
    <source>
        <dbReference type="ARBA" id="ARBA00023136"/>
    </source>
</evidence>
<evidence type="ECO:0000256" key="4">
    <source>
        <dbReference type="ARBA" id="ARBA00022989"/>
    </source>
</evidence>
<dbReference type="AlphaFoldDB" id="A0A420E6W8"/>
<gene>
    <name evidence="7" type="ORF">DBZ36_18165</name>
</gene>
<dbReference type="PANTHER" id="PTHR21716:SF64">
    <property type="entry name" value="AI-2 TRANSPORT PROTEIN TQSA"/>
    <property type="match status" value="1"/>
</dbReference>
<dbReference type="PANTHER" id="PTHR21716">
    <property type="entry name" value="TRANSMEMBRANE PROTEIN"/>
    <property type="match status" value="1"/>
</dbReference>
<sequence length="357" mass="39624">MVEMGTPVELKPEKIACWLFISLATLVLLIYGKDFLIPVALAVFLSVLLHALRDALLKIPVLSGILNKKSATLLSIILIIVVNVSLAVLLTSQVEGFKDYIPVYEKNFSLMSEQLFSSLGLEQLPNSDWFSENIQFGGVLTWVGDSLSVVFSNFSLTLLFTAFLLSEDSKIPSKMAKLQKDPEQAQYVRKLCWDIARSINKYISMKTVVSALTGIASYIVLAWMGVHFAPLWALLIFFLNFIPTVGSIMGVIFPSVLSLVQFETLTPFIIVTSCLTLIQFVIGNIIEPAYFGKSLNLSSFVVLLALLFWGMVWGIVGMFLSVPMLVITSLVCQHIKGLQWISRLFSADGEFMDIDAK</sequence>
<feature type="transmembrane region" description="Helical" evidence="6">
    <location>
        <begin position="207"/>
        <end position="226"/>
    </location>
</feature>
<evidence type="ECO:0000256" key="3">
    <source>
        <dbReference type="ARBA" id="ARBA00022692"/>
    </source>
</evidence>
<dbReference type="OrthoDB" id="9799225at2"/>
<dbReference type="GO" id="GO:0016020">
    <property type="term" value="C:membrane"/>
    <property type="evidence" value="ECO:0007669"/>
    <property type="project" value="UniProtKB-SubCell"/>
</dbReference>
<evidence type="ECO:0000256" key="2">
    <source>
        <dbReference type="ARBA" id="ARBA00009773"/>
    </source>
</evidence>
<dbReference type="Proteomes" id="UP000286482">
    <property type="component" value="Unassembled WGS sequence"/>
</dbReference>